<gene>
    <name evidence="2" type="ORF">SAMN05421823_11745</name>
</gene>
<dbReference type="AlphaFoldDB" id="A0A1G9UQY4"/>
<dbReference type="GO" id="GO:0008270">
    <property type="term" value="F:zinc ion binding"/>
    <property type="evidence" value="ECO:0007669"/>
    <property type="project" value="InterPro"/>
</dbReference>
<evidence type="ECO:0000313" key="3">
    <source>
        <dbReference type="Proteomes" id="UP000198510"/>
    </source>
</evidence>
<evidence type="ECO:0000313" key="2">
    <source>
        <dbReference type="EMBL" id="SDM62207.1"/>
    </source>
</evidence>
<dbReference type="InterPro" id="IPR002711">
    <property type="entry name" value="HNH"/>
</dbReference>
<reference evidence="2 3" key="1">
    <citation type="submission" date="2016-10" db="EMBL/GenBank/DDBJ databases">
        <authorList>
            <person name="de Groot N.N."/>
        </authorList>
    </citation>
    <scope>NUCLEOTIDE SEQUENCE [LARGE SCALE GENOMIC DNA]</scope>
    <source>
        <strain evidence="2 3">DSM 25186</strain>
    </source>
</reference>
<dbReference type="Pfam" id="PF01844">
    <property type="entry name" value="HNH"/>
    <property type="match status" value="1"/>
</dbReference>
<protein>
    <submittedName>
        <fullName evidence="2">5-methylcytosine-specific restriction endonuclease McrA</fullName>
    </submittedName>
</protein>
<proteinExistence type="predicted"/>
<accession>A0A1G9UQY4</accession>
<organism evidence="2 3">
    <name type="scientific">Catalinimonas alkaloidigena</name>
    <dbReference type="NCBI Taxonomy" id="1075417"/>
    <lineage>
        <taxon>Bacteria</taxon>
        <taxon>Pseudomonadati</taxon>
        <taxon>Bacteroidota</taxon>
        <taxon>Cytophagia</taxon>
        <taxon>Cytophagales</taxon>
        <taxon>Catalimonadaceae</taxon>
        <taxon>Catalinimonas</taxon>
    </lineage>
</organism>
<dbReference type="GO" id="GO:0003676">
    <property type="term" value="F:nucleic acid binding"/>
    <property type="evidence" value="ECO:0007669"/>
    <property type="project" value="InterPro"/>
</dbReference>
<sequence>MGRKVLVLNQDYTALSICNVPKAFLLVYMEKAELISEAKDAVLRTVNRAYPMPSIIRLNQYVNIPYRGSVMLSRQNVFKRDNYTCQYCGSHKDLTIDHVIPRSRQGKSSWDNLVTACKQCNSRKGDSTPEEAMMPLRQVPFKPSFVVFLRDFSGRIDDSWLLYLGQRRKYRA</sequence>
<dbReference type="PANTHER" id="PTHR33877">
    <property type="entry name" value="SLL1193 PROTEIN"/>
    <property type="match status" value="1"/>
</dbReference>
<evidence type="ECO:0000259" key="1">
    <source>
        <dbReference type="SMART" id="SM00507"/>
    </source>
</evidence>
<dbReference type="CDD" id="cd00085">
    <property type="entry name" value="HNHc"/>
    <property type="match status" value="1"/>
</dbReference>
<dbReference type="PANTHER" id="PTHR33877:SF2">
    <property type="entry name" value="OS07G0170200 PROTEIN"/>
    <property type="match status" value="1"/>
</dbReference>
<dbReference type="GO" id="GO:0004519">
    <property type="term" value="F:endonuclease activity"/>
    <property type="evidence" value="ECO:0007669"/>
    <property type="project" value="UniProtKB-KW"/>
</dbReference>
<dbReference type="SMART" id="SM00507">
    <property type="entry name" value="HNHc"/>
    <property type="match status" value="1"/>
</dbReference>
<dbReference type="InterPro" id="IPR003615">
    <property type="entry name" value="HNH_nuc"/>
</dbReference>
<dbReference type="EMBL" id="FNFO01000017">
    <property type="protein sequence ID" value="SDM62207.1"/>
    <property type="molecule type" value="Genomic_DNA"/>
</dbReference>
<name>A0A1G9UQY4_9BACT</name>
<dbReference type="STRING" id="1075417.SAMN05421823_11745"/>
<keyword evidence="3" id="KW-1185">Reference proteome</keyword>
<keyword evidence="2" id="KW-0255">Endonuclease</keyword>
<keyword evidence="2" id="KW-0378">Hydrolase</keyword>
<dbReference type="Proteomes" id="UP000198510">
    <property type="component" value="Unassembled WGS sequence"/>
</dbReference>
<feature type="domain" description="HNH nuclease" evidence="1">
    <location>
        <begin position="72"/>
        <end position="122"/>
    </location>
</feature>
<dbReference type="Gene3D" id="1.10.30.50">
    <property type="match status" value="1"/>
</dbReference>
<dbReference type="InterPro" id="IPR052892">
    <property type="entry name" value="NA-targeting_endonuclease"/>
</dbReference>
<dbReference type="OrthoDB" id="9802901at2"/>
<keyword evidence="2" id="KW-0540">Nuclease</keyword>
<dbReference type="RefSeq" id="WP_089688410.1">
    <property type="nucleotide sequence ID" value="NZ_FNFO01000017.1"/>
</dbReference>